<keyword evidence="1" id="KW-0472">Membrane</keyword>
<gene>
    <name evidence="2" type="ORF">H9812_01320</name>
</gene>
<evidence type="ECO:0000313" key="3">
    <source>
        <dbReference type="Proteomes" id="UP000824044"/>
    </source>
</evidence>
<dbReference type="EMBL" id="DXBS01000029">
    <property type="protein sequence ID" value="HIZ24106.1"/>
    <property type="molecule type" value="Genomic_DNA"/>
</dbReference>
<accession>A0A9D2IUV0</accession>
<dbReference type="Proteomes" id="UP000824044">
    <property type="component" value="Unassembled WGS sequence"/>
</dbReference>
<comment type="caution">
    <text evidence="2">The sequence shown here is derived from an EMBL/GenBank/DDBJ whole genome shotgun (WGS) entry which is preliminary data.</text>
</comment>
<reference evidence="2" key="1">
    <citation type="journal article" date="2021" name="PeerJ">
        <title>Extensive microbial diversity within the chicken gut microbiome revealed by metagenomics and culture.</title>
        <authorList>
            <person name="Gilroy R."/>
            <person name="Ravi A."/>
            <person name="Getino M."/>
            <person name="Pursley I."/>
            <person name="Horton D.L."/>
            <person name="Alikhan N.F."/>
            <person name="Baker D."/>
            <person name="Gharbi K."/>
            <person name="Hall N."/>
            <person name="Watson M."/>
            <person name="Adriaenssens E.M."/>
            <person name="Foster-Nyarko E."/>
            <person name="Jarju S."/>
            <person name="Secka A."/>
            <person name="Antonio M."/>
            <person name="Oren A."/>
            <person name="Chaudhuri R.R."/>
            <person name="La Ragione R."/>
            <person name="Hildebrand F."/>
            <person name="Pallen M.J."/>
        </authorList>
    </citation>
    <scope>NUCLEOTIDE SEQUENCE</scope>
    <source>
        <strain evidence="2">CHK33-5263</strain>
    </source>
</reference>
<sequence length="251" mass="28040">MKKFDLPLITDTIFYTAACWFVCVGLLRWLDVATWACFTAATLIALAAGTVLFLLLSGRHRRRALSKRQQEEKEKLMLHLTLEQDDAVRTLLANALRADGKEVTLQDDTILLDDAPLIPVFTMQPVSADTVARLLKTYGKNPFILACNALTPEAERLLSSFSRSAMPGEEIYALFSRTDTIPETLICGEIPRRTARTRLRIAFSKRNAYPFFVSGAGLLVMSLFVFFPIYYLVTGSLLLIASVCIRAFGYA</sequence>
<keyword evidence="1" id="KW-0812">Transmembrane</keyword>
<organism evidence="2 3">
    <name type="scientific">Candidatus Gallimonas intestinigallinarum</name>
    <dbReference type="NCBI Taxonomy" id="2838604"/>
    <lineage>
        <taxon>Bacteria</taxon>
        <taxon>Bacillati</taxon>
        <taxon>Bacillota</taxon>
        <taxon>Clostridia</taxon>
        <taxon>Candidatus Gallimonas</taxon>
    </lineage>
</organism>
<feature type="transmembrane region" description="Helical" evidence="1">
    <location>
        <begin position="208"/>
        <end position="233"/>
    </location>
</feature>
<evidence type="ECO:0000256" key="1">
    <source>
        <dbReference type="SAM" id="Phobius"/>
    </source>
</evidence>
<protein>
    <submittedName>
        <fullName evidence="2">Uncharacterized protein</fullName>
    </submittedName>
</protein>
<evidence type="ECO:0000313" key="2">
    <source>
        <dbReference type="EMBL" id="HIZ24106.1"/>
    </source>
</evidence>
<feature type="transmembrane region" description="Helical" evidence="1">
    <location>
        <begin position="36"/>
        <end position="58"/>
    </location>
</feature>
<name>A0A9D2IUV0_9FIRM</name>
<keyword evidence="1" id="KW-1133">Transmembrane helix</keyword>
<proteinExistence type="predicted"/>
<dbReference type="AlphaFoldDB" id="A0A9D2IUV0"/>
<feature type="transmembrane region" description="Helical" evidence="1">
    <location>
        <begin position="12"/>
        <end position="30"/>
    </location>
</feature>
<reference evidence="2" key="2">
    <citation type="submission" date="2021-04" db="EMBL/GenBank/DDBJ databases">
        <authorList>
            <person name="Gilroy R."/>
        </authorList>
    </citation>
    <scope>NUCLEOTIDE SEQUENCE</scope>
    <source>
        <strain evidence="2">CHK33-5263</strain>
    </source>
</reference>